<dbReference type="PANTHER" id="PTHR22753">
    <property type="entry name" value="TRANSMEMBRANE PROTEIN 68"/>
    <property type="match status" value="1"/>
</dbReference>
<dbReference type="GO" id="GO:0016020">
    <property type="term" value="C:membrane"/>
    <property type="evidence" value="ECO:0007669"/>
    <property type="project" value="TreeGrafter"/>
</dbReference>
<feature type="domain" description="Phospholipid/glycerol acyltransferase" evidence="1">
    <location>
        <begin position="45"/>
        <end position="161"/>
    </location>
</feature>
<evidence type="ECO:0000313" key="2">
    <source>
        <dbReference type="EMBL" id="XCJ74021.1"/>
    </source>
</evidence>
<dbReference type="SUPFAM" id="SSF69593">
    <property type="entry name" value="Glycerol-3-phosphate (1)-acyltransferase"/>
    <property type="match status" value="1"/>
</dbReference>
<evidence type="ECO:0000259" key="1">
    <source>
        <dbReference type="SMART" id="SM00563"/>
    </source>
</evidence>
<dbReference type="AlphaFoldDB" id="A0AAU8J0E0"/>
<gene>
    <name evidence="2" type="ORF">ABII15_30440</name>
</gene>
<keyword evidence="2" id="KW-0808">Transferase</keyword>
<organism evidence="2">
    <name type="scientific">Streptomyces tabacisoli</name>
    <dbReference type="NCBI Taxonomy" id="3156398"/>
    <lineage>
        <taxon>Bacteria</taxon>
        <taxon>Bacillati</taxon>
        <taxon>Actinomycetota</taxon>
        <taxon>Actinomycetes</taxon>
        <taxon>Kitasatosporales</taxon>
        <taxon>Streptomycetaceae</taxon>
        <taxon>Streptomyces</taxon>
    </lineage>
</organism>
<dbReference type="PANTHER" id="PTHR22753:SF14">
    <property type="entry name" value="MONOACYLGLYCEROL_DIACYLGLYCEROL O-ACYLTRANSFERASE"/>
    <property type="match status" value="1"/>
</dbReference>
<sequence>MTQRNSGPHGQDGTDLADSLLGWLADDYFRVEVTGLENIPAAGPALLAANHSGAWGLDGFVLHKVLARRLRRPVRIYASELILRLPLLAAYARQHGMLTDDPTLGSDQLAAGELVALFPEGFGGVGKRFSQRYRLRPFGPGFASAAVLTGTPVVPVSIVGAEEAYPKLGEIGSLARRFDLPFFPVTTPLPLPSKWLISVGEPIPAPARAASFAERSAATRRLCDEVRFTVQGMVDRDRGRRATPFW</sequence>
<accession>A0AAU8J0E0</accession>
<dbReference type="InterPro" id="IPR002123">
    <property type="entry name" value="Plipid/glycerol_acylTrfase"/>
</dbReference>
<proteinExistence type="predicted"/>
<dbReference type="RefSeq" id="WP_353945469.1">
    <property type="nucleotide sequence ID" value="NZ_CP159534.1"/>
</dbReference>
<dbReference type="KEGG" id="stac:ABII15_30440"/>
<reference evidence="2" key="1">
    <citation type="submission" date="2024-06" db="EMBL/GenBank/DDBJ databases">
        <title>Streptomyces sp. strain HUAS MG91 genome sequences.</title>
        <authorList>
            <person name="Mo P."/>
        </authorList>
    </citation>
    <scope>NUCLEOTIDE SEQUENCE</scope>
    <source>
        <strain evidence="2">HUAS MG91</strain>
    </source>
</reference>
<name>A0AAU8J0E0_9ACTN</name>
<dbReference type="GO" id="GO:0016746">
    <property type="term" value="F:acyltransferase activity"/>
    <property type="evidence" value="ECO:0007669"/>
    <property type="project" value="UniProtKB-KW"/>
</dbReference>
<keyword evidence="2" id="KW-0012">Acyltransferase</keyword>
<protein>
    <submittedName>
        <fullName evidence="2">1-acyl-sn-glycerol-3-phosphate acyltransferase</fullName>
    </submittedName>
</protein>
<dbReference type="EMBL" id="CP159534">
    <property type="protein sequence ID" value="XCJ74021.1"/>
    <property type="molecule type" value="Genomic_DNA"/>
</dbReference>
<dbReference type="Pfam" id="PF01553">
    <property type="entry name" value="Acyltransferase"/>
    <property type="match status" value="1"/>
</dbReference>
<dbReference type="SMART" id="SM00563">
    <property type="entry name" value="PlsC"/>
    <property type="match status" value="1"/>
</dbReference>